<evidence type="ECO:0000313" key="2">
    <source>
        <dbReference type="Proteomes" id="UP000000758"/>
    </source>
</evidence>
<dbReference type="Proteomes" id="UP000000758">
    <property type="component" value="Chromosome"/>
</dbReference>
<proteinExistence type="predicted"/>
<keyword evidence="2" id="KW-1185">Reference proteome</keyword>
<dbReference type="STRING" id="414004.CENSYa_0775"/>
<dbReference type="HOGENOM" id="CLU_599369_0_0_2"/>
<gene>
    <name evidence="1" type="ordered locus">CENSYa_0775</name>
</gene>
<dbReference type="AlphaFoldDB" id="A0RVP1"/>
<evidence type="ECO:0000313" key="1">
    <source>
        <dbReference type="EMBL" id="ABK77408.1"/>
    </source>
</evidence>
<dbReference type="KEGG" id="csy:CENSYa_0775"/>
<sequence>MAIQQVKIGDTPIHHMPDVKCASCMKIIYAPEGGRCTCCVDESPVAAGSADVLGPREYLIERAVTAVRYIEDMPRMGAILEYACRLLDAYGIEPPFVLRDGRIDRAELEDALRNLEDSGHMTINPYGLLDDHIEFRLAEEYFTKDDSGIGRKIIRLTEALNCHSIAEIHLLVSSRFPGKPKGAIARSSGRIKDLLSGSPKDPPEWIPIEYGLPLHRDIMDDTYGKRISWKSMGKKTPFKTHPMDISEIEGILGNYPALADCDFDELSRRHESRADLFDPPLYVDFVSKERRPETVSAFERIQTGEFKLRTSNLVMMEAYHLLSLTYEGRDPRSPKVKIRARLPEGELFQNVNDSYDQIKHFFTSTDSRNTNKINEEFGFIDEDDLINLARIQLKYSYRDGRKLHPRELVLPHSKYMHLQIAAGAKCTKFVTWDRRMLSLREYIAHRQLMITHVREL</sequence>
<protein>
    <submittedName>
        <fullName evidence="1">Uncharacterized protein</fullName>
    </submittedName>
</protein>
<accession>A0RVP1</accession>
<organism evidence="1 2">
    <name type="scientific">Cenarchaeum symbiosum (strain A)</name>
    <dbReference type="NCBI Taxonomy" id="414004"/>
    <lineage>
        <taxon>Archaea</taxon>
        <taxon>Nitrososphaerota</taxon>
        <taxon>Candidatus Cenarchaeales</taxon>
        <taxon>Candidatus Cenarchaeaceae</taxon>
        <taxon>Candidatus Cenarchaeum</taxon>
    </lineage>
</organism>
<dbReference type="EnsemblBacteria" id="ABK77408">
    <property type="protein sequence ID" value="ABK77408"/>
    <property type="gene ID" value="CENSYa_0775"/>
</dbReference>
<dbReference type="EMBL" id="DP000238">
    <property type="protein sequence ID" value="ABK77408.1"/>
    <property type="molecule type" value="Genomic_DNA"/>
</dbReference>
<reference evidence="1 2" key="1">
    <citation type="journal article" date="2006" name="Proc. Natl. Acad. Sci. U.S.A.">
        <title>Genomic analysis of the uncultivated marine crenarchaeote Cenarchaeum symbiosum.</title>
        <authorList>
            <person name="Hallam S.J."/>
            <person name="Konstantinidis K.T."/>
            <person name="Putnam N."/>
            <person name="Schleper C."/>
            <person name="Watanabe Y."/>
            <person name="Sugahara J."/>
            <person name="Preston C."/>
            <person name="de la Torre J."/>
            <person name="Richardson P.M."/>
            <person name="DeLong E.F."/>
        </authorList>
    </citation>
    <scope>NUCLEOTIDE SEQUENCE [LARGE SCALE GENOMIC DNA]</scope>
    <source>
        <strain evidence="2">A</strain>
    </source>
</reference>
<name>A0RVP1_CENSY</name>